<dbReference type="PROSITE" id="PS50878">
    <property type="entry name" value="RT_POL"/>
    <property type="match status" value="1"/>
</dbReference>
<sequence length="229" mass="26511">MEHIESASTPAVHPEAPTSFINDFHCLLLQYPAIFDTPKGLPPARQQDHHIPLIPSSSPVNVRPYRYPHFQKSEIERLVSEMLSDGIIRPSCSPFSSPVLLVKKKDGTWRFCVNYRALNAITVKDRFPIPTVEELFDELQGAHIFSKLDLRAGYHQVRIHPPDIEKTTFRTHEGHYEFIVMPFGLSNAPSTFQALMNSVFRQVLRKFVLVFFDDILVYNRTWEHYLDHL</sequence>
<dbReference type="InterPro" id="IPR000477">
    <property type="entry name" value="RT_dom"/>
</dbReference>
<dbReference type="OrthoDB" id="1741804at2759"/>
<evidence type="ECO:0000256" key="5">
    <source>
        <dbReference type="ARBA" id="ARBA00022759"/>
    </source>
</evidence>
<dbReference type="AlphaFoldDB" id="A0A9D5CCF9"/>
<dbReference type="SUPFAM" id="SSF56672">
    <property type="entry name" value="DNA/RNA polymerases"/>
    <property type="match status" value="1"/>
</dbReference>
<keyword evidence="6" id="KW-0378">Hydrolase</keyword>
<evidence type="ECO:0000256" key="4">
    <source>
        <dbReference type="ARBA" id="ARBA00022722"/>
    </source>
</evidence>
<dbReference type="GO" id="GO:0003964">
    <property type="term" value="F:RNA-directed DNA polymerase activity"/>
    <property type="evidence" value="ECO:0007669"/>
    <property type="project" value="UniProtKB-KW"/>
</dbReference>
<feature type="domain" description="Reverse transcriptase" evidence="8">
    <location>
        <begin position="83"/>
        <end position="229"/>
    </location>
</feature>
<evidence type="ECO:0000256" key="1">
    <source>
        <dbReference type="ARBA" id="ARBA00022670"/>
    </source>
</evidence>
<dbReference type="GO" id="GO:0006508">
    <property type="term" value="P:proteolysis"/>
    <property type="evidence" value="ECO:0007669"/>
    <property type="project" value="UniProtKB-KW"/>
</dbReference>
<gene>
    <name evidence="9" type="ORF">J5N97_018530</name>
</gene>
<dbReference type="GO" id="GO:0008233">
    <property type="term" value="F:peptidase activity"/>
    <property type="evidence" value="ECO:0007669"/>
    <property type="project" value="UniProtKB-KW"/>
</dbReference>
<keyword evidence="3" id="KW-0548">Nucleotidyltransferase</keyword>
<accession>A0A9D5CCF9</accession>
<protein>
    <recommendedName>
        <fullName evidence="8">Reverse transcriptase domain-containing protein</fullName>
    </recommendedName>
</protein>
<organism evidence="9 10">
    <name type="scientific">Dioscorea zingiberensis</name>
    <dbReference type="NCBI Taxonomy" id="325984"/>
    <lineage>
        <taxon>Eukaryota</taxon>
        <taxon>Viridiplantae</taxon>
        <taxon>Streptophyta</taxon>
        <taxon>Embryophyta</taxon>
        <taxon>Tracheophyta</taxon>
        <taxon>Spermatophyta</taxon>
        <taxon>Magnoliopsida</taxon>
        <taxon>Liliopsida</taxon>
        <taxon>Dioscoreales</taxon>
        <taxon>Dioscoreaceae</taxon>
        <taxon>Dioscorea</taxon>
    </lineage>
</organism>
<dbReference type="Gene3D" id="3.10.10.10">
    <property type="entry name" value="HIV Type 1 Reverse Transcriptase, subunit A, domain 1"/>
    <property type="match status" value="1"/>
</dbReference>
<dbReference type="Proteomes" id="UP001085076">
    <property type="component" value="Miscellaneous, Linkage group lg05"/>
</dbReference>
<keyword evidence="7" id="KW-0695">RNA-directed DNA polymerase</keyword>
<dbReference type="GO" id="GO:0004519">
    <property type="term" value="F:endonuclease activity"/>
    <property type="evidence" value="ECO:0007669"/>
    <property type="project" value="UniProtKB-KW"/>
</dbReference>
<dbReference type="Gene3D" id="3.30.70.270">
    <property type="match status" value="1"/>
</dbReference>
<keyword evidence="10" id="KW-1185">Reference proteome</keyword>
<evidence type="ECO:0000313" key="9">
    <source>
        <dbReference type="EMBL" id="KAJ0970571.1"/>
    </source>
</evidence>
<dbReference type="FunFam" id="3.10.10.10:FF:000007">
    <property type="entry name" value="Retrovirus-related Pol polyprotein from transposon 17.6-like Protein"/>
    <property type="match status" value="1"/>
</dbReference>
<comment type="caution">
    <text evidence="9">The sequence shown here is derived from an EMBL/GenBank/DDBJ whole genome shotgun (WGS) entry which is preliminary data.</text>
</comment>
<reference evidence="9" key="2">
    <citation type="journal article" date="2022" name="Hortic Res">
        <title>The genome of Dioscorea zingiberensis sheds light on the biosynthesis, origin and evolution of the medicinally important diosgenin saponins.</title>
        <authorList>
            <person name="Li Y."/>
            <person name="Tan C."/>
            <person name="Li Z."/>
            <person name="Guo J."/>
            <person name="Li S."/>
            <person name="Chen X."/>
            <person name="Wang C."/>
            <person name="Dai X."/>
            <person name="Yang H."/>
            <person name="Song W."/>
            <person name="Hou L."/>
            <person name="Xu J."/>
            <person name="Tong Z."/>
            <person name="Xu A."/>
            <person name="Yuan X."/>
            <person name="Wang W."/>
            <person name="Yang Q."/>
            <person name="Chen L."/>
            <person name="Sun Z."/>
            <person name="Wang K."/>
            <person name="Pan B."/>
            <person name="Chen J."/>
            <person name="Bao Y."/>
            <person name="Liu F."/>
            <person name="Qi X."/>
            <person name="Gang D.R."/>
            <person name="Wen J."/>
            <person name="Li J."/>
        </authorList>
    </citation>
    <scope>NUCLEOTIDE SEQUENCE</scope>
    <source>
        <strain evidence="9">Dzin_1.0</strain>
    </source>
</reference>
<evidence type="ECO:0000256" key="6">
    <source>
        <dbReference type="ARBA" id="ARBA00022801"/>
    </source>
</evidence>
<proteinExistence type="predicted"/>
<dbReference type="PANTHER" id="PTHR24559">
    <property type="entry name" value="TRANSPOSON TY3-I GAG-POL POLYPROTEIN"/>
    <property type="match status" value="1"/>
</dbReference>
<evidence type="ECO:0000256" key="2">
    <source>
        <dbReference type="ARBA" id="ARBA00022679"/>
    </source>
</evidence>
<dbReference type="InterPro" id="IPR053134">
    <property type="entry name" value="RNA-dir_DNA_polymerase"/>
</dbReference>
<keyword evidence="5" id="KW-0255">Endonuclease</keyword>
<evidence type="ECO:0000256" key="3">
    <source>
        <dbReference type="ARBA" id="ARBA00022695"/>
    </source>
</evidence>
<dbReference type="InterPro" id="IPR043502">
    <property type="entry name" value="DNA/RNA_pol_sf"/>
</dbReference>
<keyword evidence="2" id="KW-0808">Transferase</keyword>
<evidence type="ECO:0000256" key="7">
    <source>
        <dbReference type="ARBA" id="ARBA00022918"/>
    </source>
</evidence>
<evidence type="ECO:0000259" key="8">
    <source>
        <dbReference type="PROSITE" id="PS50878"/>
    </source>
</evidence>
<name>A0A9D5CCF9_9LILI</name>
<keyword evidence="4" id="KW-0540">Nuclease</keyword>
<dbReference type="PANTHER" id="PTHR24559:SF434">
    <property type="entry name" value="RNA-DIRECTED DNA POLYMERASE HOMOLOG"/>
    <property type="match status" value="1"/>
</dbReference>
<keyword evidence="1" id="KW-0645">Protease</keyword>
<dbReference type="Pfam" id="PF00078">
    <property type="entry name" value="RVT_1"/>
    <property type="match status" value="1"/>
</dbReference>
<reference evidence="9" key="1">
    <citation type="submission" date="2021-03" db="EMBL/GenBank/DDBJ databases">
        <authorList>
            <person name="Li Z."/>
            <person name="Yang C."/>
        </authorList>
    </citation>
    <scope>NUCLEOTIDE SEQUENCE</scope>
    <source>
        <strain evidence="9">Dzin_1.0</strain>
        <tissue evidence="9">Leaf</tissue>
    </source>
</reference>
<dbReference type="CDD" id="cd01647">
    <property type="entry name" value="RT_LTR"/>
    <property type="match status" value="1"/>
</dbReference>
<dbReference type="InterPro" id="IPR043128">
    <property type="entry name" value="Rev_trsase/Diguanyl_cyclase"/>
</dbReference>
<dbReference type="EMBL" id="JAGGNH010000005">
    <property type="protein sequence ID" value="KAJ0970571.1"/>
    <property type="molecule type" value="Genomic_DNA"/>
</dbReference>
<evidence type="ECO:0000313" key="10">
    <source>
        <dbReference type="Proteomes" id="UP001085076"/>
    </source>
</evidence>